<name>A0AC34RFX9_9BILA</name>
<evidence type="ECO:0000313" key="1">
    <source>
        <dbReference type="Proteomes" id="UP000887576"/>
    </source>
</evidence>
<accession>A0AC34RFX9</accession>
<protein>
    <submittedName>
        <fullName evidence="2">VWFA domain-containing protein</fullName>
    </submittedName>
</protein>
<evidence type="ECO:0000313" key="2">
    <source>
        <dbReference type="WBParaSite" id="JU765_v2.g6555.t1"/>
    </source>
</evidence>
<sequence length="270" mass="28419">MEQSYDLLSMRLRNSKWFVYGTIAALALGLAMLIAGGVMLGVGIHKHNQRVEAASCPVPPPVTSSSTAPSTTTTMTTTPKPSLVKSVLILLDASSDISAANFQIMKDYVALNIAPSLPINAPVSFRTFSDFASDVANVALLSYSAEAVSIHNMYDASDVVTLQNQIVNIPQSQALPSVSKAVLTANQLFATQSTPNVMMVMGSGNQQDLDKAATGVASLGSVAWVALGAASQLDFTKINSTATVYTSRTYELSANQTKNLVGQLNPSNIS</sequence>
<organism evidence="1 2">
    <name type="scientific">Panagrolaimus sp. JU765</name>
    <dbReference type="NCBI Taxonomy" id="591449"/>
    <lineage>
        <taxon>Eukaryota</taxon>
        <taxon>Metazoa</taxon>
        <taxon>Ecdysozoa</taxon>
        <taxon>Nematoda</taxon>
        <taxon>Chromadorea</taxon>
        <taxon>Rhabditida</taxon>
        <taxon>Tylenchina</taxon>
        <taxon>Panagrolaimomorpha</taxon>
        <taxon>Panagrolaimoidea</taxon>
        <taxon>Panagrolaimidae</taxon>
        <taxon>Panagrolaimus</taxon>
    </lineage>
</organism>
<dbReference type="Proteomes" id="UP000887576">
    <property type="component" value="Unplaced"/>
</dbReference>
<proteinExistence type="predicted"/>
<dbReference type="WBParaSite" id="JU765_v2.g6555.t1">
    <property type="protein sequence ID" value="JU765_v2.g6555.t1"/>
    <property type="gene ID" value="JU765_v2.g6555"/>
</dbReference>
<reference evidence="2" key="1">
    <citation type="submission" date="2022-11" db="UniProtKB">
        <authorList>
            <consortium name="WormBaseParasite"/>
        </authorList>
    </citation>
    <scope>IDENTIFICATION</scope>
</reference>